<dbReference type="Pfam" id="PF02016">
    <property type="entry name" value="Peptidase_S66"/>
    <property type="match status" value="1"/>
</dbReference>
<feature type="active site" description="Charge relay system" evidence="3">
    <location>
        <position position="239"/>
    </location>
</feature>
<dbReference type="Gene3D" id="3.40.50.10740">
    <property type="entry name" value="Class I glutamine amidotransferase-like"/>
    <property type="match status" value="1"/>
</dbReference>
<evidence type="ECO:0000259" key="5">
    <source>
        <dbReference type="Pfam" id="PF17676"/>
    </source>
</evidence>
<accession>A0A1S7BGV5</accession>
<dbReference type="PIRSF" id="PIRSF028757">
    <property type="entry name" value="LD-carboxypeptidase"/>
    <property type="match status" value="1"/>
</dbReference>
<feature type="domain" description="LD-carboxypeptidase C-terminal" evidence="5">
    <location>
        <begin position="199"/>
        <end position="317"/>
    </location>
</feature>
<dbReference type="InterPro" id="IPR027461">
    <property type="entry name" value="Carboxypeptidase_A_C_sf"/>
</dbReference>
<keyword evidence="2" id="KW-0378">Hydrolase</keyword>
<dbReference type="AlphaFoldDB" id="A0A1S7BGV5"/>
<sequence>MIKYPTLKDNFTIGITAPSSGIPENCHHFMDEIKERFKDVNLIIGDTVMTQYKAKSSHMNKRAKELNEFLQREDIDIIIPPWGGELAIEVIDKIDYANIQPKWIMGYSDTSLILLAITLNTGIATAHGTNIMDLRGKYSDKTTSAWEHVLKLQRNEEIVQYSSDMFQNSWTHHIPTDYIFNFTEQTKWKSLSGNNVKIEGRLLGGCIDVISHIVGTPYGDVDRFRNEYIGEEPVLWYLENCESSSVTCRRMLLQMKYAGWFDNVSGIIFGRTQVDEAVDGYTMIDVYEDIADELDIPILYDVDCGHQPPQITFINGAYGIVEFDNGKGKVTQKFI</sequence>
<evidence type="ECO:0000259" key="4">
    <source>
        <dbReference type="Pfam" id="PF02016"/>
    </source>
</evidence>
<dbReference type="Pfam" id="PF17676">
    <property type="entry name" value="Peptidase_S66C"/>
    <property type="match status" value="1"/>
</dbReference>
<feature type="domain" description="LD-carboxypeptidase N-terminal" evidence="4">
    <location>
        <begin position="13"/>
        <end position="128"/>
    </location>
</feature>
<dbReference type="PANTHER" id="PTHR30237:SF5">
    <property type="entry name" value="CARBOXYPEPTIDASE VC_A0337-RELATED"/>
    <property type="match status" value="1"/>
</dbReference>
<dbReference type="GO" id="GO:0016787">
    <property type="term" value="F:hydrolase activity"/>
    <property type="evidence" value="ECO:0007669"/>
    <property type="project" value="UniProtKB-KW"/>
</dbReference>
<dbReference type="SUPFAM" id="SSF141986">
    <property type="entry name" value="LD-carboxypeptidase A C-terminal domain-like"/>
    <property type="match status" value="1"/>
</dbReference>
<evidence type="ECO:0000256" key="3">
    <source>
        <dbReference type="PIRSR" id="PIRSR028757-1"/>
    </source>
</evidence>
<feature type="active site" description="Charge relay system" evidence="3">
    <location>
        <position position="306"/>
    </location>
</feature>
<proteinExistence type="inferred from homology"/>
<feature type="active site" description="Nucleophile" evidence="3">
    <location>
        <position position="108"/>
    </location>
</feature>
<reference evidence="6" key="1">
    <citation type="journal article" date="2017" name="Sci. Rep.">
        <title>Novel methicillin resistance gene mecD in clinical Macrococcus caseolyticus strains from bovine and canine sources.</title>
        <authorList>
            <person name="Schwendener S."/>
            <person name="Cotting K."/>
            <person name="Perreten V."/>
        </authorList>
    </citation>
    <scope>NUCLEOTIDE SEQUENCE</scope>
    <source>
        <strain evidence="6">KM0211</strain>
    </source>
</reference>
<dbReference type="InterPro" id="IPR003507">
    <property type="entry name" value="S66_fam"/>
</dbReference>
<evidence type="ECO:0000313" key="6">
    <source>
        <dbReference type="EMBL" id="AQX82907.1"/>
    </source>
</evidence>
<dbReference type="PANTHER" id="PTHR30237">
    <property type="entry name" value="MURAMOYLTETRAPEPTIDE CARBOXYPEPTIDASE"/>
    <property type="match status" value="1"/>
</dbReference>
<evidence type="ECO:0000256" key="1">
    <source>
        <dbReference type="ARBA" id="ARBA00010233"/>
    </source>
</evidence>
<dbReference type="EMBL" id="KY013612">
    <property type="protein sequence ID" value="AQX82907.1"/>
    <property type="molecule type" value="Genomic_DNA"/>
</dbReference>
<dbReference type="InterPro" id="IPR040449">
    <property type="entry name" value="Peptidase_S66_N"/>
</dbReference>
<dbReference type="RefSeq" id="WP_144781384.1">
    <property type="nucleotide sequence ID" value="NZ_VDZI01000004.1"/>
</dbReference>
<gene>
    <name evidence="6" type="primary">s66</name>
</gene>
<comment type="similarity">
    <text evidence="1">Belongs to the peptidase S66 family.</text>
</comment>
<dbReference type="InterPro" id="IPR029062">
    <property type="entry name" value="Class_I_gatase-like"/>
</dbReference>
<dbReference type="CDD" id="cd07062">
    <property type="entry name" value="Peptidase_S66_mccF_like"/>
    <property type="match status" value="1"/>
</dbReference>
<dbReference type="SUPFAM" id="SSF52317">
    <property type="entry name" value="Class I glutamine amidotransferase-like"/>
    <property type="match status" value="1"/>
</dbReference>
<name>A0A1S7BGV5_9STAP</name>
<protein>
    <submittedName>
        <fullName evidence="6">Peptidase S66</fullName>
    </submittedName>
</protein>
<dbReference type="InterPro" id="IPR040921">
    <property type="entry name" value="Peptidase_S66C"/>
</dbReference>
<organism evidence="6">
    <name type="scientific">Macrococcoides caseolyticum</name>
    <dbReference type="NCBI Taxonomy" id="69966"/>
    <lineage>
        <taxon>Bacteria</taxon>
        <taxon>Bacillati</taxon>
        <taxon>Bacillota</taxon>
        <taxon>Bacilli</taxon>
        <taxon>Bacillales</taxon>
        <taxon>Staphylococcaceae</taxon>
        <taxon>Macrococcoides</taxon>
    </lineage>
</organism>
<evidence type="ECO:0000256" key="2">
    <source>
        <dbReference type="ARBA" id="ARBA00022801"/>
    </source>
</evidence>
<dbReference type="Gene3D" id="3.50.30.60">
    <property type="entry name" value="LD-carboxypeptidase A C-terminal domain-like"/>
    <property type="match status" value="1"/>
</dbReference>
<dbReference type="InterPro" id="IPR027478">
    <property type="entry name" value="LdcA_N"/>
</dbReference>